<name>A0A225DT59_9BACT</name>
<evidence type="ECO:0000313" key="3">
    <source>
        <dbReference type="Proteomes" id="UP000214646"/>
    </source>
</evidence>
<dbReference type="InterPro" id="IPR051918">
    <property type="entry name" value="STPP_CPPED1"/>
</dbReference>
<dbReference type="EMBL" id="NIDE01000005">
    <property type="protein sequence ID" value="OWK41738.1"/>
    <property type="molecule type" value="Genomic_DNA"/>
</dbReference>
<dbReference type="PANTHER" id="PTHR43143">
    <property type="entry name" value="METALLOPHOSPHOESTERASE, CALCINEURIN SUPERFAMILY"/>
    <property type="match status" value="1"/>
</dbReference>
<proteinExistence type="predicted"/>
<dbReference type="OrthoDB" id="211986at2"/>
<feature type="domain" description="Calcineurin-like phosphoesterase" evidence="1">
    <location>
        <begin position="35"/>
        <end position="254"/>
    </location>
</feature>
<protein>
    <recommendedName>
        <fullName evidence="1">Calcineurin-like phosphoesterase domain-containing protein</fullName>
    </recommendedName>
</protein>
<dbReference type="RefSeq" id="WP_088254996.1">
    <property type="nucleotide sequence ID" value="NZ_NIDE01000005.1"/>
</dbReference>
<evidence type="ECO:0000313" key="2">
    <source>
        <dbReference type="EMBL" id="OWK41738.1"/>
    </source>
</evidence>
<evidence type="ECO:0000259" key="1">
    <source>
        <dbReference type="Pfam" id="PF00149"/>
    </source>
</evidence>
<dbReference type="Pfam" id="PF00149">
    <property type="entry name" value="Metallophos"/>
    <property type="match status" value="1"/>
</dbReference>
<organism evidence="2 3">
    <name type="scientific">Fimbriiglobus ruber</name>
    <dbReference type="NCBI Taxonomy" id="1908690"/>
    <lineage>
        <taxon>Bacteria</taxon>
        <taxon>Pseudomonadati</taxon>
        <taxon>Planctomycetota</taxon>
        <taxon>Planctomycetia</taxon>
        <taxon>Gemmatales</taxon>
        <taxon>Gemmataceae</taxon>
        <taxon>Fimbriiglobus</taxon>
    </lineage>
</organism>
<dbReference type="AlphaFoldDB" id="A0A225DT59"/>
<dbReference type="GO" id="GO:0016787">
    <property type="term" value="F:hydrolase activity"/>
    <property type="evidence" value="ECO:0007669"/>
    <property type="project" value="InterPro"/>
</dbReference>
<gene>
    <name evidence="2" type="ORF">FRUB_03816</name>
</gene>
<comment type="caution">
    <text evidence="2">The sequence shown here is derived from an EMBL/GenBank/DDBJ whole genome shotgun (WGS) entry which is preliminary data.</text>
</comment>
<sequence length="319" mass="34460">MSISRRQLFAVGAAGAAGLMSVGTARGRSGSPTLRAAHITDVHINNDNDAPKGVAAMFAHMSVRKDWRPDVVLNTGDTVMAVNGNVTGAQAAEQIALWKQAAKGSPAPILACLGNHDVWDGKAPTAEVPAAKKGFALMTDVMGMPAPYYSVDRGGWHIISLNSMCAWPNYGSLTPEHFAWLKADLAKTPKSTPVLVLSHLPILSVTSLVYGDGARKGNDNLVPGAWQHADCWAITEVFRRHPNVKLCLSGHMHTCDRIEYRGVWYVCGGAVSGAWWDGSEYGFPPCYGKLDLFADGTFDYEFVDYGWAARKWKGKELAV</sequence>
<dbReference type="Gene3D" id="3.60.21.10">
    <property type="match status" value="1"/>
</dbReference>
<accession>A0A225DT59</accession>
<dbReference type="InterPro" id="IPR006311">
    <property type="entry name" value="TAT_signal"/>
</dbReference>
<dbReference type="InterPro" id="IPR029052">
    <property type="entry name" value="Metallo-depent_PP-like"/>
</dbReference>
<keyword evidence="3" id="KW-1185">Reference proteome</keyword>
<dbReference type="SUPFAM" id="SSF56300">
    <property type="entry name" value="Metallo-dependent phosphatases"/>
    <property type="match status" value="1"/>
</dbReference>
<dbReference type="Proteomes" id="UP000214646">
    <property type="component" value="Unassembled WGS sequence"/>
</dbReference>
<reference evidence="3" key="1">
    <citation type="submission" date="2017-06" db="EMBL/GenBank/DDBJ databases">
        <title>Genome analysis of Fimbriiglobus ruber SP5, the first member of the order Planctomycetales with confirmed chitinolytic capability.</title>
        <authorList>
            <person name="Ravin N.V."/>
            <person name="Rakitin A.L."/>
            <person name="Ivanova A.A."/>
            <person name="Beletsky A.V."/>
            <person name="Kulichevskaya I.S."/>
            <person name="Mardanov A.V."/>
            <person name="Dedysh S.N."/>
        </authorList>
    </citation>
    <scope>NUCLEOTIDE SEQUENCE [LARGE SCALE GENOMIC DNA]</scope>
    <source>
        <strain evidence="3">SP5</strain>
    </source>
</reference>
<dbReference type="PROSITE" id="PS51318">
    <property type="entry name" value="TAT"/>
    <property type="match status" value="1"/>
</dbReference>
<dbReference type="InterPro" id="IPR004843">
    <property type="entry name" value="Calcineurin-like_PHP"/>
</dbReference>
<dbReference type="PANTHER" id="PTHR43143:SF1">
    <property type="entry name" value="SERINE_THREONINE-PROTEIN PHOSPHATASE CPPED1"/>
    <property type="match status" value="1"/>
</dbReference>